<dbReference type="PANTHER" id="PTHR23514">
    <property type="entry name" value="BYPASS OF STOP CODON PROTEIN 6"/>
    <property type="match status" value="1"/>
</dbReference>
<feature type="transmembrane region" description="Helical" evidence="6">
    <location>
        <begin position="271"/>
        <end position="291"/>
    </location>
</feature>
<protein>
    <submittedName>
        <fullName evidence="8">MFS transporter</fullName>
    </submittedName>
</protein>
<dbReference type="InterPro" id="IPR036259">
    <property type="entry name" value="MFS_trans_sf"/>
</dbReference>
<dbReference type="Proteomes" id="UP001596413">
    <property type="component" value="Unassembled WGS sequence"/>
</dbReference>
<dbReference type="Gene3D" id="1.20.1250.20">
    <property type="entry name" value="MFS general substrate transporter like domains"/>
    <property type="match status" value="2"/>
</dbReference>
<comment type="subcellular location">
    <subcellularLocation>
        <location evidence="1">Cell membrane</location>
        <topology evidence="1">Multi-pass membrane protein</topology>
    </subcellularLocation>
</comment>
<feature type="transmembrane region" description="Helical" evidence="6">
    <location>
        <begin position="98"/>
        <end position="118"/>
    </location>
</feature>
<evidence type="ECO:0000313" key="9">
    <source>
        <dbReference type="Proteomes" id="UP001596413"/>
    </source>
</evidence>
<feature type="transmembrane region" description="Helical" evidence="6">
    <location>
        <begin position="297"/>
        <end position="317"/>
    </location>
</feature>
<dbReference type="CDD" id="cd17393">
    <property type="entry name" value="MFS_MosC_like"/>
    <property type="match status" value="1"/>
</dbReference>
<dbReference type="SUPFAM" id="SSF103473">
    <property type="entry name" value="MFS general substrate transporter"/>
    <property type="match status" value="1"/>
</dbReference>
<evidence type="ECO:0000256" key="4">
    <source>
        <dbReference type="ARBA" id="ARBA00023136"/>
    </source>
</evidence>
<feature type="domain" description="Major facilitator superfamily (MFS) profile" evidence="7">
    <location>
        <begin position="1"/>
        <end position="382"/>
    </location>
</feature>
<feature type="transmembrane region" description="Helical" evidence="6">
    <location>
        <begin position="204"/>
        <end position="222"/>
    </location>
</feature>
<evidence type="ECO:0000256" key="3">
    <source>
        <dbReference type="ARBA" id="ARBA00022989"/>
    </source>
</evidence>
<feature type="transmembrane region" description="Helical" evidence="6">
    <location>
        <begin position="242"/>
        <end position="259"/>
    </location>
</feature>
<dbReference type="InterPro" id="IPR020846">
    <property type="entry name" value="MFS_dom"/>
</dbReference>
<comment type="caution">
    <text evidence="8">The sequence shown here is derived from an EMBL/GenBank/DDBJ whole genome shotgun (WGS) entry which is preliminary data.</text>
</comment>
<accession>A0ABW2GPM2</accession>
<dbReference type="PROSITE" id="PS50850">
    <property type="entry name" value="MFS"/>
    <property type="match status" value="1"/>
</dbReference>
<dbReference type="Pfam" id="PF07690">
    <property type="entry name" value="MFS_1"/>
    <property type="match status" value="1"/>
</dbReference>
<organism evidence="8 9">
    <name type="scientific">Streptomyces polyrhachis</name>
    <dbReference type="NCBI Taxonomy" id="1282885"/>
    <lineage>
        <taxon>Bacteria</taxon>
        <taxon>Bacillati</taxon>
        <taxon>Actinomycetota</taxon>
        <taxon>Actinomycetes</taxon>
        <taxon>Kitasatosporales</taxon>
        <taxon>Streptomycetaceae</taxon>
        <taxon>Streptomyces</taxon>
    </lineage>
</organism>
<keyword evidence="3 6" id="KW-1133">Transmembrane helix</keyword>
<evidence type="ECO:0000256" key="5">
    <source>
        <dbReference type="SAM" id="MobiDB-lite"/>
    </source>
</evidence>
<keyword evidence="4 6" id="KW-0472">Membrane</keyword>
<evidence type="ECO:0000256" key="2">
    <source>
        <dbReference type="ARBA" id="ARBA00022692"/>
    </source>
</evidence>
<evidence type="ECO:0000256" key="6">
    <source>
        <dbReference type="SAM" id="Phobius"/>
    </source>
</evidence>
<keyword evidence="9" id="KW-1185">Reference proteome</keyword>
<dbReference type="PANTHER" id="PTHR23514:SF13">
    <property type="entry name" value="INNER MEMBRANE PROTEIN YBJJ"/>
    <property type="match status" value="1"/>
</dbReference>
<feature type="transmembrane region" description="Helical" evidence="6">
    <location>
        <begin position="12"/>
        <end position="33"/>
    </location>
</feature>
<proteinExistence type="predicted"/>
<dbReference type="InterPro" id="IPR051788">
    <property type="entry name" value="MFS_Transporter"/>
</dbReference>
<feature type="transmembrane region" description="Helical" evidence="6">
    <location>
        <begin position="329"/>
        <end position="347"/>
    </location>
</feature>
<name>A0ABW2GPM2_9ACTN</name>
<evidence type="ECO:0000256" key="1">
    <source>
        <dbReference type="ARBA" id="ARBA00004651"/>
    </source>
</evidence>
<dbReference type="InterPro" id="IPR011701">
    <property type="entry name" value="MFS"/>
</dbReference>
<evidence type="ECO:0000313" key="8">
    <source>
        <dbReference type="EMBL" id="MFC7221001.1"/>
    </source>
</evidence>
<gene>
    <name evidence="8" type="ORF">ACFQLX_23000</name>
</gene>
<feature type="transmembrane region" description="Helical" evidence="6">
    <location>
        <begin position="73"/>
        <end position="92"/>
    </location>
</feature>
<feature type="region of interest" description="Disordered" evidence="5">
    <location>
        <begin position="384"/>
        <end position="406"/>
    </location>
</feature>
<sequence length="406" mass="40683">MDRDLRAGRLATFGYFTLNGFLMGMWIVHIPGIEHRAGVGHAVLGWLLLLLGAGAVAGMQVTGPLTDRFGARGVVPISAALCSGAAVLPALAANAWTLGAALLALGVGNGCLDVAMNVHAVQVEHAYRRPVMSAFHAAFSLGGVLAALAGARTLSWGWSPAATLGAVALLGVAVAVLAAPALLRPLPRARGATAVSVRRRTPRRVWALAVLALVVMLCEGVAGDWSALHLRDVLGTSAATAALAYGAFATAMTLGRLLADRVAACMGPVAVLRYGAGAAALGLTAAALAPWVPLALAGWAVFGAGLSGCVPQLFSAAGHMERGAAGANVSRVAGLGYLGMLAGPAAIGPLTHVLPLNLAFFLPVACCLAAAAAAGIVRPAPLRADPAAAGSRSPDPAPAGGQRHDR</sequence>
<keyword evidence="2 6" id="KW-0812">Transmembrane</keyword>
<dbReference type="EMBL" id="JBHSZO010000047">
    <property type="protein sequence ID" value="MFC7221001.1"/>
    <property type="molecule type" value="Genomic_DNA"/>
</dbReference>
<reference evidence="9" key="1">
    <citation type="journal article" date="2019" name="Int. J. Syst. Evol. Microbiol.">
        <title>The Global Catalogue of Microorganisms (GCM) 10K type strain sequencing project: providing services to taxonomists for standard genome sequencing and annotation.</title>
        <authorList>
            <consortium name="The Broad Institute Genomics Platform"/>
            <consortium name="The Broad Institute Genome Sequencing Center for Infectious Disease"/>
            <person name="Wu L."/>
            <person name="Ma J."/>
        </authorList>
    </citation>
    <scope>NUCLEOTIDE SEQUENCE [LARGE SCALE GENOMIC DNA]</scope>
    <source>
        <strain evidence="9">CGMCC 1.13681</strain>
    </source>
</reference>
<feature type="transmembrane region" description="Helical" evidence="6">
    <location>
        <begin position="130"/>
        <end position="149"/>
    </location>
</feature>
<dbReference type="RefSeq" id="WP_386418067.1">
    <property type="nucleotide sequence ID" value="NZ_JBHSZO010000047.1"/>
</dbReference>
<feature type="transmembrane region" description="Helical" evidence="6">
    <location>
        <begin position="161"/>
        <end position="183"/>
    </location>
</feature>
<feature type="transmembrane region" description="Helical" evidence="6">
    <location>
        <begin position="353"/>
        <end position="377"/>
    </location>
</feature>
<evidence type="ECO:0000259" key="7">
    <source>
        <dbReference type="PROSITE" id="PS50850"/>
    </source>
</evidence>
<feature type="transmembrane region" description="Helical" evidence="6">
    <location>
        <begin position="39"/>
        <end position="61"/>
    </location>
</feature>